<organism evidence="8 9">
    <name type="scientific">Potamilus streckersoni</name>
    <dbReference type="NCBI Taxonomy" id="2493646"/>
    <lineage>
        <taxon>Eukaryota</taxon>
        <taxon>Metazoa</taxon>
        <taxon>Spiralia</taxon>
        <taxon>Lophotrochozoa</taxon>
        <taxon>Mollusca</taxon>
        <taxon>Bivalvia</taxon>
        <taxon>Autobranchia</taxon>
        <taxon>Heteroconchia</taxon>
        <taxon>Palaeoheterodonta</taxon>
        <taxon>Unionida</taxon>
        <taxon>Unionoidea</taxon>
        <taxon>Unionidae</taxon>
        <taxon>Ambleminae</taxon>
        <taxon>Lampsilini</taxon>
        <taxon>Potamilus</taxon>
    </lineage>
</organism>
<dbReference type="GO" id="GO:0004930">
    <property type="term" value="F:G protein-coupled receptor activity"/>
    <property type="evidence" value="ECO:0007669"/>
    <property type="project" value="InterPro"/>
</dbReference>
<comment type="caution">
    <text evidence="8">The sequence shown here is derived from an EMBL/GenBank/DDBJ whole genome shotgun (WGS) entry which is preliminary data.</text>
</comment>
<sequence>MHLLILRLYHVFIYSAILVGDKLETTAYYRNDTEFEESEHIEEATVSYSYNMDNISPKTLLTFEDITSFLTKQETLNFLDFFKDPNVRQNVKIYLYYCPFNDICNFTLGLGNSFAARDSCCEMCRCDDACRLDGKCCPDMMASLEDIVVVETKVKCQYATLFRPPLDSMSADTGYYFIADCPSGSDEEIRTRCTRIPDYDDTILDNLDFSNMTPVTSMRDRLTYRNTFCASCHMIKGEDLVYWDVSLRCKSFFTQFTVTMIAEHIRSKNCKIDFQPPLNLEYQQEICRPTISSCNETGKWLHYNEAIEKLCHSTYGSNFNNQFKNVFCMLCNNATNIKDPYCPASSIPTDVSFTALLNFKREEVKNPEETTQCRGGMMFDPYMQQCRKLYCSSTRVLIDGKCVSFWTTAEKTTWKILLGFLPLERCPFLSSDQILKTIDNWFSDLLAEWMPFAYSVCNRAIAFKVNYTFNTFLYSDDTIHGNYTAYAELADSNIMMFYSRWQFELRGPYRLDLVYEMVQYLTKMNITFLLDNTIEMILLPRIVNMDEACFNHPSDCMDLFFNDNQYNNNSMNIVDSGSDEMLTTYKRATDNKTIVIFPNPIEQRIDCVPLSESLTLSDIIPCTMIELDSQQIDWYLTEYGVYVPKLDMHFNMTNFVMVVNASLSSGSIDNNHNETLTFPSDNFIIHEEIENMLSRDDVISFLERISDSFAREATRFHIKYCPFTNVCNFSLDLRSDPLIRQPCVPCVCNSSCEITGNCCPDYQSDKYSGSIKRDKSQDNCQYAAFVEESHPFLLGEGYYFISKCMYSTNETEIESCLQPKRPTTLEDFSDIIPVTDKTTRINYKNRYCAECNKISASNLIYWSIVLHCLVDMSSEANNMRRIMQFIDQQQCNFLYKPKDDDGHRTSVCTPMVTKCNPNGKWQENSEIIAKACTMNIGSVYQSIDQLYANVYCMLCNDYGDHNSRYTQRRPPQFGVGISFSALLNFNHDVKEPDKSTSCGEDQIMDPYEKECRNLYCSSTRRLINKECVHLFREVTDAKYELVLGFCIDEPYYVYKVNALIDKISAWFFEVLQQSIPSARVCSKETIYKTDFNYSDFIKEFQSEAEYYVNLSTIKYIASKWIFQVGGYYSYESMYAFVQNITNAAVTLTINKNTKYMVHPKLVYIEEDAFALIPISNGLFHAIDDRNSLPFLYAYPCKGDNKTVIRHITPNDDWYCPAIGGLIRLPFDILPCTLMEIRKEEYEFLIMDHGVVLPTLNLYLNMTEFVTTNDSKNNIRICSKNYIASFNEKSSADKRQISAETILSVVCTGVSLICLVVTFIIYLRFPILQTVPGKNNMVLIVNLTFAQMLYLIFIAADTFSGWACKLVGILLHFFWLSAVLWLNICTFHMFKVFVRLNKPNLNVSSSKTVFKYTLTVFTVSCLLVLVNVIKGLADSGMTQIGYGLGICYISSGIMVGYTFALPVGFVILSNLFMFLVVVHKVRSLPNVDKNVKNQRNNVVIFAKLSSITGITWIFGLLYQWTNEIALSYVFIVLNASLGVFIMISFVINRRVFRLARGESASSISRSKHTTHNTENSAC</sequence>
<feature type="transmembrane region" description="Helical" evidence="5">
    <location>
        <begin position="1408"/>
        <end position="1428"/>
    </location>
</feature>
<feature type="transmembrane region" description="Helical" evidence="5">
    <location>
        <begin position="1448"/>
        <end position="1476"/>
    </location>
</feature>
<dbReference type="PANTHER" id="PTHR45902">
    <property type="entry name" value="LATROPHILIN RECEPTOR-LIKE PROTEIN A"/>
    <property type="match status" value="1"/>
</dbReference>
<keyword evidence="3 5" id="KW-1133">Transmembrane helix</keyword>
<dbReference type="CDD" id="cd15039">
    <property type="entry name" value="7tmB3_Methuselah-like"/>
    <property type="match status" value="1"/>
</dbReference>
<evidence type="ECO:0000256" key="1">
    <source>
        <dbReference type="ARBA" id="ARBA00004141"/>
    </source>
</evidence>
<reference evidence="8" key="3">
    <citation type="submission" date="2023-05" db="EMBL/GenBank/DDBJ databases">
        <authorList>
            <person name="Smith C.H."/>
        </authorList>
    </citation>
    <scope>NUCLEOTIDE SEQUENCE</scope>
    <source>
        <strain evidence="8">CHS0354</strain>
        <tissue evidence="8">Mantle</tissue>
    </source>
</reference>
<evidence type="ECO:0000313" key="8">
    <source>
        <dbReference type="EMBL" id="KAK3590082.1"/>
    </source>
</evidence>
<feature type="signal peptide" evidence="6">
    <location>
        <begin position="1"/>
        <end position="20"/>
    </location>
</feature>
<feature type="transmembrane region" description="Helical" evidence="5">
    <location>
        <begin position="1523"/>
        <end position="1546"/>
    </location>
</feature>
<dbReference type="Proteomes" id="UP001195483">
    <property type="component" value="Unassembled WGS sequence"/>
</dbReference>
<dbReference type="GO" id="GO:0016020">
    <property type="term" value="C:membrane"/>
    <property type="evidence" value="ECO:0007669"/>
    <property type="project" value="UniProtKB-SubCell"/>
</dbReference>
<evidence type="ECO:0000256" key="6">
    <source>
        <dbReference type="SAM" id="SignalP"/>
    </source>
</evidence>
<evidence type="ECO:0000256" key="5">
    <source>
        <dbReference type="SAM" id="Phobius"/>
    </source>
</evidence>
<feature type="transmembrane region" description="Helical" evidence="5">
    <location>
        <begin position="1301"/>
        <end position="1324"/>
    </location>
</feature>
<dbReference type="Pfam" id="PF00002">
    <property type="entry name" value="7tm_2"/>
    <property type="match status" value="1"/>
</dbReference>
<comment type="subcellular location">
    <subcellularLocation>
        <location evidence="1">Membrane</location>
        <topology evidence="1">Multi-pass membrane protein</topology>
    </subcellularLocation>
</comment>
<dbReference type="PROSITE" id="PS50261">
    <property type="entry name" value="G_PROTEIN_RECEP_F2_4"/>
    <property type="match status" value="1"/>
</dbReference>
<feature type="chain" id="PRO_5042079254" description="G-protein coupled receptors family 2 profile 2 domain-containing protein" evidence="6">
    <location>
        <begin position="21"/>
        <end position="1577"/>
    </location>
</feature>
<accession>A0AAE0SDY5</accession>
<dbReference type="GO" id="GO:0007166">
    <property type="term" value="P:cell surface receptor signaling pathway"/>
    <property type="evidence" value="ECO:0007669"/>
    <property type="project" value="InterPro"/>
</dbReference>
<feature type="transmembrane region" description="Helical" evidence="5">
    <location>
        <begin position="1367"/>
        <end position="1388"/>
    </location>
</feature>
<feature type="domain" description="G-protein coupled receptors family 2 profile 2" evidence="7">
    <location>
        <begin position="1299"/>
        <end position="1548"/>
    </location>
</feature>
<dbReference type="InterPro" id="IPR000832">
    <property type="entry name" value="GPCR_2_secretin-like"/>
</dbReference>
<keyword evidence="2 5" id="KW-0812">Transmembrane</keyword>
<dbReference type="InterPro" id="IPR017981">
    <property type="entry name" value="GPCR_2-like_7TM"/>
</dbReference>
<keyword evidence="4 5" id="KW-0472">Membrane</keyword>
<reference evidence="8" key="2">
    <citation type="journal article" date="2021" name="Genome Biol. Evol.">
        <title>Developing a high-quality reference genome for a parasitic bivalve with doubly uniparental inheritance (Bivalvia: Unionida).</title>
        <authorList>
            <person name="Smith C.H."/>
        </authorList>
    </citation>
    <scope>NUCLEOTIDE SEQUENCE</scope>
    <source>
        <strain evidence="8">CHS0354</strain>
        <tissue evidence="8">Mantle</tissue>
    </source>
</reference>
<gene>
    <name evidence="8" type="ORF">CHS0354_041125</name>
</gene>
<evidence type="ECO:0000256" key="3">
    <source>
        <dbReference type="ARBA" id="ARBA00022989"/>
    </source>
</evidence>
<evidence type="ECO:0000256" key="4">
    <source>
        <dbReference type="ARBA" id="ARBA00023136"/>
    </source>
</evidence>
<reference evidence="8" key="1">
    <citation type="journal article" date="2021" name="Genome Biol. Evol.">
        <title>A High-Quality Reference Genome for a Parasitic Bivalve with Doubly Uniparental Inheritance (Bivalvia: Unionida).</title>
        <authorList>
            <person name="Smith C.H."/>
        </authorList>
    </citation>
    <scope>NUCLEOTIDE SEQUENCE</scope>
    <source>
        <strain evidence="8">CHS0354</strain>
    </source>
</reference>
<feature type="transmembrane region" description="Helical" evidence="5">
    <location>
        <begin position="1497"/>
        <end position="1517"/>
    </location>
</feature>
<proteinExistence type="predicted"/>
<feature type="transmembrane region" description="Helical" evidence="5">
    <location>
        <begin position="1336"/>
        <end position="1355"/>
    </location>
</feature>
<keyword evidence="6" id="KW-0732">Signal</keyword>
<name>A0AAE0SDY5_9BIVA</name>
<protein>
    <recommendedName>
        <fullName evidence="7">G-protein coupled receptors family 2 profile 2 domain-containing protein</fullName>
    </recommendedName>
</protein>
<keyword evidence="9" id="KW-1185">Reference proteome</keyword>
<evidence type="ECO:0000259" key="7">
    <source>
        <dbReference type="PROSITE" id="PS50261"/>
    </source>
</evidence>
<evidence type="ECO:0000256" key="2">
    <source>
        <dbReference type="ARBA" id="ARBA00022692"/>
    </source>
</evidence>
<dbReference type="EMBL" id="JAEAOA010002345">
    <property type="protein sequence ID" value="KAK3590082.1"/>
    <property type="molecule type" value="Genomic_DNA"/>
</dbReference>
<dbReference type="Gene3D" id="1.20.1070.10">
    <property type="entry name" value="Rhodopsin 7-helix transmembrane proteins"/>
    <property type="match status" value="1"/>
</dbReference>
<dbReference type="PANTHER" id="PTHR45902:SF1">
    <property type="entry name" value="LATROPHILIN RECEPTOR-LIKE PROTEIN A"/>
    <property type="match status" value="1"/>
</dbReference>
<dbReference type="InterPro" id="IPR053231">
    <property type="entry name" value="GPCR_LN-TM7"/>
</dbReference>
<evidence type="ECO:0000313" key="9">
    <source>
        <dbReference type="Proteomes" id="UP001195483"/>
    </source>
</evidence>